<dbReference type="PRINTS" id="PR00364">
    <property type="entry name" value="DISEASERSIST"/>
</dbReference>
<dbReference type="STRING" id="1586287.BBK82_24145"/>
<dbReference type="PANTHER" id="PTHR47691">
    <property type="entry name" value="REGULATOR-RELATED"/>
    <property type="match status" value="1"/>
</dbReference>
<accession>A0A1B2HLU5</accession>
<organism evidence="1 2">
    <name type="scientific">Lentzea guizhouensis</name>
    <dbReference type="NCBI Taxonomy" id="1586287"/>
    <lineage>
        <taxon>Bacteria</taxon>
        <taxon>Bacillati</taxon>
        <taxon>Actinomycetota</taxon>
        <taxon>Actinomycetes</taxon>
        <taxon>Pseudonocardiales</taxon>
        <taxon>Pseudonocardiaceae</taxon>
        <taxon>Lentzea</taxon>
    </lineage>
</organism>
<dbReference type="InterPro" id="IPR019734">
    <property type="entry name" value="TPR_rpt"/>
</dbReference>
<gene>
    <name evidence="1" type="ORF">BBK82_24145</name>
</gene>
<dbReference type="SUPFAM" id="SSF48452">
    <property type="entry name" value="TPR-like"/>
    <property type="match status" value="1"/>
</dbReference>
<dbReference type="InterPro" id="IPR027417">
    <property type="entry name" value="P-loop_NTPase"/>
</dbReference>
<dbReference type="AlphaFoldDB" id="A0A1B2HLU5"/>
<proteinExistence type="predicted"/>
<dbReference type="KEGG" id="led:BBK82_24145"/>
<sequence>MSGTVHGAVVQARDVYGNVTVHAPPDAVVPRQLPAGAGKFSGRQVELDRLEQLESATGSDAVVISAVNGTAGIGKTALALHWAHRVAERFPDGQLYVNMRGFEPDREPMSPAEAVRAFLDAFGVPRDAVPIGLDAQAALFRSKVAGRRVLLVLDNVREAAQVHPLLPGASGCFVLVTSRNRLDSLVARHGARQLRLDLLTEDEAAALLRDRLGDLDPPVLAELVRLCAGLPLALSIVAARLDRRGTIPAANLAEELRAERLEALELDEHFNPRSIFSWSVRALSEPAARLFRLLGLHPGPDIDVRAAAALAGLPVADCRRLLRELLRATLVDEYLPGRYRFHDLLRLFARELAGADDDAQRRMLGFYLHSVWAGDRALVAKRVGVELPALDPVVTAMTFTGPADASRWFTSEHAVLTGLVGHAAATGFDEHAWLLALAMRSYLDTHGHWRDYASVYRAAIDSVNRLADPLAQARVHRGLGRALSRLSEWDEAERWLKLALDFTRRTGDRRQEAHSHEALSWLYSERQLSDRALDHAKAAVDLHPPGDNPVWRGFALNVAGRCYAALGRFDEALEHSRAALAAHRDLALRNDHTGEAEALNTISFIQLGRGELEPAMRSGEEALTLHRHLGNRPGTAEALERIGDVHRALHRPDDARVAWEEAVAILEELQRATLGEVKRKLAELDNPGHASSSPGT</sequence>
<dbReference type="SMART" id="SM00028">
    <property type="entry name" value="TPR"/>
    <property type="match status" value="4"/>
</dbReference>
<dbReference type="PANTHER" id="PTHR47691:SF3">
    <property type="entry name" value="HTH-TYPE TRANSCRIPTIONAL REGULATOR RV0890C-RELATED"/>
    <property type="match status" value="1"/>
</dbReference>
<dbReference type="GO" id="GO:0043531">
    <property type="term" value="F:ADP binding"/>
    <property type="evidence" value="ECO:0007669"/>
    <property type="project" value="InterPro"/>
</dbReference>
<dbReference type="RefSeq" id="WP_065917043.1">
    <property type="nucleotide sequence ID" value="NZ_CP016793.1"/>
</dbReference>
<keyword evidence="2" id="KW-1185">Reference proteome</keyword>
<protein>
    <submittedName>
        <fullName evidence="1">Uncharacterized protein</fullName>
    </submittedName>
</protein>
<dbReference type="Proteomes" id="UP000093053">
    <property type="component" value="Chromosome"/>
</dbReference>
<dbReference type="Pfam" id="PF13424">
    <property type="entry name" value="TPR_12"/>
    <property type="match status" value="2"/>
</dbReference>
<dbReference type="Gene3D" id="1.25.40.10">
    <property type="entry name" value="Tetratricopeptide repeat domain"/>
    <property type="match status" value="1"/>
</dbReference>
<dbReference type="EMBL" id="CP016793">
    <property type="protein sequence ID" value="ANZ38697.1"/>
    <property type="molecule type" value="Genomic_DNA"/>
</dbReference>
<dbReference type="Gene3D" id="3.40.50.300">
    <property type="entry name" value="P-loop containing nucleotide triphosphate hydrolases"/>
    <property type="match status" value="1"/>
</dbReference>
<dbReference type="InterPro" id="IPR011990">
    <property type="entry name" value="TPR-like_helical_dom_sf"/>
</dbReference>
<evidence type="ECO:0000313" key="1">
    <source>
        <dbReference type="EMBL" id="ANZ38697.1"/>
    </source>
</evidence>
<dbReference type="SUPFAM" id="SSF52540">
    <property type="entry name" value="P-loop containing nucleoside triphosphate hydrolases"/>
    <property type="match status" value="1"/>
</dbReference>
<evidence type="ECO:0000313" key="2">
    <source>
        <dbReference type="Proteomes" id="UP000093053"/>
    </source>
</evidence>
<name>A0A1B2HLU5_9PSEU</name>
<reference evidence="1 2" key="1">
    <citation type="submission" date="2016-07" db="EMBL/GenBank/DDBJ databases">
        <title>Complete genome sequence of the Lentzea guizhouensis DHS C013.</title>
        <authorList>
            <person name="Cao C."/>
        </authorList>
    </citation>
    <scope>NUCLEOTIDE SEQUENCE [LARGE SCALE GENOMIC DNA]</scope>
    <source>
        <strain evidence="1 2">DHS C013</strain>
    </source>
</reference>